<dbReference type="PANTHER" id="PTHR37299">
    <property type="entry name" value="TRANSCRIPTIONAL REGULATOR-RELATED"/>
    <property type="match status" value="1"/>
</dbReference>
<reference evidence="2 3" key="2">
    <citation type="submission" date="2020-01" db="EMBL/GenBank/DDBJ databases">
        <title>Clostridiaceae sp. nov. isolated from the gut of human by culturomics.</title>
        <authorList>
            <person name="Chang Y."/>
        </authorList>
    </citation>
    <scope>NUCLEOTIDE SEQUENCE [LARGE SCALE GENOMIC DNA]</scope>
    <source>
        <strain evidence="2 3">DONG20-135</strain>
    </source>
</reference>
<dbReference type="AlphaFoldDB" id="A0A6N8UAH5"/>
<evidence type="ECO:0000313" key="3">
    <source>
        <dbReference type="Proteomes" id="UP000434036"/>
    </source>
</evidence>
<dbReference type="Pfam" id="PF04397">
    <property type="entry name" value="LytTR"/>
    <property type="match status" value="1"/>
</dbReference>
<protein>
    <recommendedName>
        <fullName evidence="1">HTH LytTR-type domain-containing protein</fullName>
    </recommendedName>
</protein>
<keyword evidence="3" id="KW-1185">Reference proteome</keyword>
<dbReference type="EMBL" id="WUUQ01000006">
    <property type="protein sequence ID" value="MXQ74334.1"/>
    <property type="molecule type" value="Genomic_DNA"/>
</dbReference>
<dbReference type="GO" id="GO:0003677">
    <property type="term" value="F:DNA binding"/>
    <property type="evidence" value="ECO:0007669"/>
    <property type="project" value="InterPro"/>
</dbReference>
<dbReference type="Proteomes" id="UP000434036">
    <property type="component" value="Unassembled WGS sequence"/>
</dbReference>
<evidence type="ECO:0000313" key="2">
    <source>
        <dbReference type="EMBL" id="MXQ74334.1"/>
    </source>
</evidence>
<name>A0A6N8UAH5_9FIRM</name>
<comment type="caution">
    <text evidence="2">The sequence shown here is derived from an EMBL/GenBank/DDBJ whole genome shotgun (WGS) entry which is preliminary data.</text>
</comment>
<evidence type="ECO:0000259" key="1">
    <source>
        <dbReference type="PROSITE" id="PS50930"/>
    </source>
</evidence>
<gene>
    <name evidence="2" type="ORF">GSF08_10405</name>
</gene>
<dbReference type="RefSeq" id="WP_160625717.1">
    <property type="nucleotide sequence ID" value="NZ_WUUQ01000006.1"/>
</dbReference>
<sequence length="96" mass="11358">MRIPMKVVLYLESLHKDVIVHTQDGCMNALDTLSNLELLLSEKGFLRVHKSYIVQIDKIKRIRISLNTKFLLVMENLDTVEVSRTYYYRFKERLGI</sequence>
<accession>A0A6N8UAH5</accession>
<dbReference type="Gene3D" id="2.40.50.1020">
    <property type="entry name" value="LytTr DNA-binding domain"/>
    <property type="match status" value="1"/>
</dbReference>
<proteinExistence type="predicted"/>
<reference evidence="2 3" key="1">
    <citation type="submission" date="2019-12" db="EMBL/GenBank/DDBJ databases">
        <authorList>
            <person name="Yang R."/>
        </authorList>
    </citation>
    <scope>NUCLEOTIDE SEQUENCE [LARGE SCALE GENOMIC DNA]</scope>
    <source>
        <strain evidence="2 3">DONG20-135</strain>
    </source>
</reference>
<dbReference type="InterPro" id="IPR007492">
    <property type="entry name" value="LytTR_DNA-bd_dom"/>
</dbReference>
<dbReference type="PROSITE" id="PS50930">
    <property type="entry name" value="HTH_LYTTR"/>
    <property type="match status" value="1"/>
</dbReference>
<feature type="domain" description="HTH LytTR-type" evidence="1">
    <location>
        <begin position="1"/>
        <end position="96"/>
    </location>
</feature>
<dbReference type="PANTHER" id="PTHR37299:SF1">
    <property type="entry name" value="STAGE 0 SPORULATION PROTEIN A HOMOLOG"/>
    <property type="match status" value="1"/>
</dbReference>
<dbReference type="SMART" id="SM00850">
    <property type="entry name" value="LytTR"/>
    <property type="match status" value="1"/>
</dbReference>
<organism evidence="2 3">
    <name type="scientific">Copranaerobaculum intestinale</name>
    <dbReference type="NCBI Taxonomy" id="2692629"/>
    <lineage>
        <taxon>Bacteria</taxon>
        <taxon>Bacillati</taxon>
        <taxon>Bacillota</taxon>
        <taxon>Erysipelotrichia</taxon>
        <taxon>Erysipelotrichales</taxon>
        <taxon>Erysipelotrichaceae</taxon>
        <taxon>Copranaerobaculum</taxon>
    </lineage>
</organism>
<dbReference type="GO" id="GO:0000156">
    <property type="term" value="F:phosphorelay response regulator activity"/>
    <property type="evidence" value="ECO:0007669"/>
    <property type="project" value="InterPro"/>
</dbReference>
<dbReference type="InterPro" id="IPR046947">
    <property type="entry name" value="LytR-like"/>
</dbReference>